<dbReference type="HAMAP" id="MF_00440">
    <property type="entry name" value="NrdR"/>
    <property type="match status" value="1"/>
</dbReference>
<dbReference type="eggNOG" id="COG1327">
    <property type="taxonomic scope" value="Bacteria"/>
</dbReference>
<reference evidence="11" key="1">
    <citation type="journal article" date="2011" name="J. Bacteriol.">
        <title>Genome sequences of eight morphologically diverse alphaproteobacteria.</title>
        <authorList>
            <consortium name="US DOE Joint Genome Institute"/>
            <person name="Brown P.J."/>
            <person name="Kysela D.T."/>
            <person name="Buechlein A."/>
            <person name="Hemmerich C."/>
            <person name="Brun Y.V."/>
        </authorList>
    </citation>
    <scope>NUCLEOTIDE SEQUENCE [LARGE SCALE GENOMIC DNA]</scope>
    <source>
        <strain evidence="11">ATCC 49814 / DSM 5838 / IFAM 1418</strain>
    </source>
</reference>
<proteinExistence type="inferred from homology"/>
<evidence type="ECO:0000256" key="5">
    <source>
        <dbReference type="ARBA" id="ARBA00023015"/>
    </source>
</evidence>
<keyword evidence="2 8" id="KW-0547">Nucleotide-binding</keyword>
<dbReference type="GO" id="GO:0005524">
    <property type="term" value="F:ATP binding"/>
    <property type="evidence" value="ECO:0007669"/>
    <property type="project" value="UniProtKB-UniRule"/>
</dbReference>
<keyword evidence="6 8" id="KW-0238">DNA-binding</keyword>
<dbReference type="RefSeq" id="WP_015827216.1">
    <property type="nucleotide sequence ID" value="NC_012982.1"/>
</dbReference>
<dbReference type="GO" id="GO:0045892">
    <property type="term" value="P:negative regulation of DNA-templated transcription"/>
    <property type="evidence" value="ECO:0007669"/>
    <property type="project" value="UniProtKB-UniRule"/>
</dbReference>
<keyword evidence="11" id="KW-1185">Reference proteome</keyword>
<feature type="domain" description="ATP-cone" evidence="9">
    <location>
        <begin position="49"/>
        <end position="139"/>
    </location>
</feature>
<feature type="zinc finger region" evidence="8">
    <location>
        <begin position="3"/>
        <end position="34"/>
    </location>
</feature>
<dbReference type="PANTHER" id="PTHR30455">
    <property type="entry name" value="TRANSCRIPTIONAL REPRESSOR NRDR"/>
    <property type="match status" value="1"/>
</dbReference>
<keyword evidence="8" id="KW-0479">Metal-binding</keyword>
<dbReference type="InterPro" id="IPR003796">
    <property type="entry name" value="RNR_NrdR-like"/>
</dbReference>
<evidence type="ECO:0000256" key="1">
    <source>
        <dbReference type="ARBA" id="ARBA00022491"/>
    </source>
</evidence>
<evidence type="ECO:0000256" key="4">
    <source>
        <dbReference type="ARBA" id="ARBA00022840"/>
    </source>
</evidence>
<dbReference type="PROSITE" id="PS51161">
    <property type="entry name" value="ATP_CONE"/>
    <property type="match status" value="1"/>
</dbReference>
<dbReference type="PANTHER" id="PTHR30455:SF2">
    <property type="entry name" value="TRANSCRIPTIONAL REPRESSOR NRDR"/>
    <property type="match status" value="1"/>
</dbReference>
<evidence type="ECO:0000256" key="7">
    <source>
        <dbReference type="ARBA" id="ARBA00023163"/>
    </source>
</evidence>
<organism evidence="10 11">
    <name type="scientific">Hirschia baltica (strain ATCC 49814 / DSM 5838 / IFAM 1418)</name>
    <dbReference type="NCBI Taxonomy" id="582402"/>
    <lineage>
        <taxon>Bacteria</taxon>
        <taxon>Pseudomonadati</taxon>
        <taxon>Pseudomonadota</taxon>
        <taxon>Alphaproteobacteria</taxon>
        <taxon>Hyphomonadales</taxon>
        <taxon>Hyphomonadaceae</taxon>
        <taxon>Hirschia</taxon>
    </lineage>
</organism>
<comment type="cofactor">
    <cofactor evidence="8">
        <name>Zn(2+)</name>
        <dbReference type="ChEBI" id="CHEBI:29105"/>
    </cofactor>
    <text evidence="8">Binds 1 zinc ion.</text>
</comment>
<dbReference type="HOGENOM" id="CLU_108412_0_1_5"/>
<comment type="function">
    <text evidence="8">Negatively regulates transcription of bacterial ribonucleotide reductase nrd genes and operons by binding to NrdR-boxes.</text>
</comment>
<dbReference type="Proteomes" id="UP000002745">
    <property type="component" value="Chromosome"/>
</dbReference>
<dbReference type="NCBIfam" id="TIGR00244">
    <property type="entry name" value="transcriptional regulator NrdR"/>
    <property type="match status" value="1"/>
</dbReference>
<dbReference type="AlphaFoldDB" id="C6XIX1"/>
<dbReference type="InterPro" id="IPR005144">
    <property type="entry name" value="ATP-cone_dom"/>
</dbReference>
<dbReference type="Pfam" id="PF22811">
    <property type="entry name" value="Zn_ribbon_NrdR"/>
    <property type="match status" value="1"/>
</dbReference>
<keyword evidence="7 8" id="KW-0804">Transcription</keyword>
<evidence type="ECO:0000256" key="8">
    <source>
        <dbReference type="HAMAP-Rule" id="MF_00440"/>
    </source>
</evidence>
<gene>
    <name evidence="8" type="primary">nrdR</name>
    <name evidence="10" type="ordered locus">Hbal_1374</name>
</gene>
<evidence type="ECO:0000256" key="6">
    <source>
        <dbReference type="ARBA" id="ARBA00023125"/>
    </source>
</evidence>
<evidence type="ECO:0000256" key="3">
    <source>
        <dbReference type="ARBA" id="ARBA00022771"/>
    </source>
</evidence>
<protein>
    <recommendedName>
        <fullName evidence="8">Transcriptional repressor NrdR</fullName>
    </recommendedName>
</protein>
<dbReference type="InterPro" id="IPR055173">
    <property type="entry name" value="NrdR-like_N"/>
</dbReference>
<comment type="similarity">
    <text evidence="8">Belongs to the NrdR family.</text>
</comment>
<accession>C6XIX1</accession>
<dbReference type="EMBL" id="CP001678">
    <property type="protein sequence ID" value="ACT59066.1"/>
    <property type="molecule type" value="Genomic_DNA"/>
</dbReference>
<evidence type="ECO:0000313" key="10">
    <source>
        <dbReference type="EMBL" id="ACT59066.1"/>
    </source>
</evidence>
<keyword evidence="5 8" id="KW-0805">Transcription regulation</keyword>
<dbReference type="GO" id="GO:0003677">
    <property type="term" value="F:DNA binding"/>
    <property type="evidence" value="ECO:0007669"/>
    <property type="project" value="UniProtKB-KW"/>
</dbReference>
<keyword evidence="4 8" id="KW-0067">ATP-binding</keyword>
<evidence type="ECO:0000259" key="9">
    <source>
        <dbReference type="PROSITE" id="PS51161"/>
    </source>
</evidence>
<dbReference type="GO" id="GO:0008270">
    <property type="term" value="F:zinc ion binding"/>
    <property type="evidence" value="ECO:0007669"/>
    <property type="project" value="UniProtKB-UniRule"/>
</dbReference>
<name>C6XIX1_HIRBI</name>
<dbReference type="Pfam" id="PF03477">
    <property type="entry name" value="ATP-cone"/>
    <property type="match status" value="1"/>
</dbReference>
<dbReference type="STRING" id="582402.Hbal_1374"/>
<dbReference type="KEGG" id="hba:Hbal_1374"/>
<sequence>MRCPFCQSSDTVVRDSRSAEENTAVRRRRGCQTCGGRFTTFERVQLRDLMVLKRDGKKALFDREKLSRSVKIALQKRPVDEEQIEQMISGIVRRLESSAEEEVTSVEIGGLVMEALSTLDPVGYVRYASVYRDFKNPSDFARFIEKHMAELGAELDTELGESDQE</sequence>
<dbReference type="OrthoDB" id="9807461at2"/>
<keyword evidence="3 8" id="KW-0863">Zinc-finger</keyword>
<keyword evidence="1 8" id="KW-0678">Repressor</keyword>
<evidence type="ECO:0000313" key="11">
    <source>
        <dbReference type="Proteomes" id="UP000002745"/>
    </source>
</evidence>
<keyword evidence="8" id="KW-0862">Zinc</keyword>
<evidence type="ECO:0000256" key="2">
    <source>
        <dbReference type="ARBA" id="ARBA00022741"/>
    </source>
</evidence>